<keyword evidence="1" id="KW-0732">Signal</keyword>
<evidence type="ECO:0000313" key="3">
    <source>
        <dbReference type="Proteomes" id="UP001165667"/>
    </source>
</evidence>
<feature type="signal peptide" evidence="1">
    <location>
        <begin position="1"/>
        <end position="26"/>
    </location>
</feature>
<comment type="caution">
    <text evidence="2">The sequence shown here is derived from an EMBL/GenBank/DDBJ whole genome shotgun (WGS) entry which is preliminary data.</text>
</comment>
<dbReference type="EMBL" id="JAMOIM010000034">
    <property type="protein sequence ID" value="MCW6511866.1"/>
    <property type="molecule type" value="Genomic_DNA"/>
</dbReference>
<evidence type="ECO:0008006" key="4">
    <source>
        <dbReference type="Google" id="ProtNLM"/>
    </source>
</evidence>
<protein>
    <recommendedName>
        <fullName evidence="4">Ig-like domain-containing protein</fullName>
    </recommendedName>
</protein>
<gene>
    <name evidence="2" type="ORF">M8523_28305</name>
</gene>
<dbReference type="RefSeq" id="WP_282588245.1">
    <property type="nucleotide sequence ID" value="NZ_JAMOIM010000034.1"/>
</dbReference>
<sequence length="122" mass="13094">MRGPRSVRALTALGLLLPLLVTPVLAEDLPNLELQTTINVTAEPGESCEVAWTKRGTYTLPPGELDISGFTLPTPPGALKPFPPGSTVSREGDQCVIKVFVAKRKQWCDPGDKLCVPPPGEY</sequence>
<reference evidence="2" key="1">
    <citation type="submission" date="2022-05" db="EMBL/GenBank/DDBJ databases">
        <authorList>
            <person name="Pankratov T."/>
        </authorList>
    </citation>
    <scope>NUCLEOTIDE SEQUENCE</scope>
    <source>
        <strain evidence="2">BP6-180914</strain>
    </source>
</reference>
<feature type="chain" id="PRO_5041318084" description="Ig-like domain-containing protein" evidence="1">
    <location>
        <begin position="27"/>
        <end position="122"/>
    </location>
</feature>
<dbReference type="Proteomes" id="UP001165667">
    <property type="component" value="Unassembled WGS sequence"/>
</dbReference>
<evidence type="ECO:0000313" key="2">
    <source>
        <dbReference type="EMBL" id="MCW6511866.1"/>
    </source>
</evidence>
<keyword evidence="3" id="KW-1185">Reference proteome</keyword>
<organism evidence="2 3">
    <name type="scientific">Lichenifustis flavocetrariae</name>
    <dbReference type="NCBI Taxonomy" id="2949735"/>
    <lineage>
        <taxon>Bacteria</taxon>
        <taxon>Pseudomonadati</taxon>
        <taxon>Pseudomonadota</taxon>
        <taxon>Alphaproteobacteria</taxon>
        <taxon>Hyphomicrobiales</taxon>
        <taxon>Lichenihabitantaceae</taxon>
        <taxon>Lichenifustis</taxon>
    </lineage>
</organism>
<proteinExistence type="predicted"/>
<accession>A0AA42CMR4</accession>
<name>A0AA42CMR4_9HYPH</name>
<dbReference type="AlphaFoldDB" id="A0AA42CMR4"/>
<evidence type="ECO:0000256" key="1">
    <source>
        <dbReference type="SAM" id="SignalP"/>
    </source>
</evidence>